<dbReference type="Proteomes" id="UP001190700">
    <property type="component" value="Unassembled WGS sequence"/>
</dbReference>
<evidence type="ECO:0000313" key="2">
    <source>
        <dbReference type="Proteomes" id="UP001190700"/>
    </source>
</evidence>
<dbReference type="EMBL" id="LGRX02003855">
    <property type="protein sequence ID" value="KAK3281389.1"/>
    <property type="molecule type" value="Genomic_DNA"/>
</dbReference>
<reference evidence="1 2" key="1">
    <citation type="journal article" date="2015" name="Genome Biol. Evol.">
        <title>Comparative Genomics of a Bacterivorous Green Alga Reveals Evolutionary Causalities and Consequences of Phago-Mixotrophic Mode of Nutrition.</title>
        <authorList>
            <person name="Burns J.A."/>
            <person name="Paasch A."/>
            <person name="Narechania A."/>
            <person name="Kim E."/>
        </authorList>
    </citation>
    <scope>NUCLEOTIDE SEQUENCE [LARGE SCALE GENOMIC DNA]</scope>
    <source>
        <strain evidence="1 2">PLY_AMNH</strain>
    </source>
</reference>
<name>A0AAE0LE27_9CHLO</name>
<sequence>MWCALVTTSIRNYVYSFSTYNFVDQELPRSTGAECRRNLEHSLPLAEPALVSLNSTERFEVPKRSFSANDLDSVNQTDGTLRSIKFIRVMMEKDVYNFLHVDCGDAFRLKESLTRRKLILMNTLGIKDYQGTMRNDTKELIQEWLLKLLGSVHCLREGLFIWAFLIIKFLSIECDRMSQICNARAYNRNQNRIEDRTVLRAVSVDKTFFFLKHFKVEWSCFKDEQDRCRMLLSFIGTFVDVLRLFKRHCLTRSVVVKIFAKRCVICVTHDDDDEHFVRLYRESDLGVADTTSVRLAVPEGTRSFYRHETQFAECESVQTMCDYLYNDMFSVPFPFFEYNMQLRLCTVYCLLCVENAECVECLKCMDWVKIDTTTEVSTLTLADK</sequence>
<gene>
    <name evidence="1" type="ORF">CYMTET_10804</name>
</gene>
<comment type="caution">
    <text evidence="1">The sequence shown here is derived from an EMBL/GenBank/DDBJ whole genome shotgun (WGS) entry which is preliminary data.</text>
</comment>
<evidence type="ECO:0000313" key="1">
    <source>
        <dbReference type="EMBL" id="KAK3281389.1"/>
    </source>
</evidence>
<proteinExistence type="predicted"/>
<protein>
    <submittedName>
        <fullName evidence="1">Uncharacterized protein</fullName>
    </submittedName>
</protein>
<keyword evidence="2" id="KW-1185">Reference proteome</keyword>
<accession>A0AAE0LE27</accession>
<dbReference type="AlphaFoldDB" id="A0AAE0LE27"/>
<organism evidence="1 2">
    <name type="scientific">Cymbomonas tetramitiformis</name>
    <dbReference type="NCBI Taxonomy" id="36881"/>
    <lineage>
        <taxon>Eukaryota</taxon>
        <taxon>Viridiplantae</taxon>
        <taxon>Chlorophyta</taxon>
        <taxon>Pyramimonadophyceae</taxon>
        <taxon>Pyramimonadales</taxon>
        <taxon>Pyramimonadaceae</taxon>
        <taxon>Cymbomonas</taxon>
    </lineage>
</organism>